<dbReference type="PANTHER" id="PTHR30118:SF11">
    <property type="entry name" value="HTH-TYPE TRANSCRIPTIONAL REGULATOR YIDZ"/>
    <property type="match status" value="1"/>
</dbReference>
<keyword evidence="7" id="KW-1185">Reference proteome</keyword>
<evidence type="ECO:0000256" key="3">
    <source>
        <dbReference type="ARBA" id="ARBA00023125"/>
    </source>
</evidence>
<evidence type="ECO:0000256" key="1">
    <source>
        <dbReference type="ARBA" id="ARBA00009437"/>
    </source>
</evidence>
<dbReference type="Pfam" id="PF00126">
    <property type="entry name" value="HTH_1"/>
    <property type="match status" value="1"/>
</dbReference>
<dbReference type="InterPro" id="IPR050389">
    <property type="entry name" value="LysR-type_TF"/>
</dbReference>
<organism evidence="6 7">
    <name type="scientific">Shewanella pneumatophori</name>
    <dbReference type="NCBI Taxonomy" id="314092"/>
    <lineage>
        <taxon>Bacteria</taxon>
        <taxon>Pseudomonadati</taxon>
        <taxon>Pseudomonadota</taxon>
        <taxon>Gammaproteobacteria</taxon>
        <taxon>Alteromonadales</taxon>
        <taxon>Shewanellaceae</taxon>
        <taxon>Shewanella</taxon>
    </lineage>
</organism>
<dbReference type="PANTHER" id="PTHR30118">
    <property type="entry name" value="HTH-TYPE TRANSCRIPTIONAL REGULATOR LEUO-RELATED"/>
    <property type="match status" value="1"/>
</dbReference>
<dbReference type="Proteomes" id="UP001139293">
    <property type="component" value="Unassembled WGS sequence"/>
</dbReference>
<dbReference type="InterPro" id="IPR005119">
    <property type="entry name" value="LysR_subst-bd"/>
</dbReference>
<dbReference type="EMBL" id="JAKILB010000003">
    <property type="protein sequence ID" value="MCL1138128.1"/>
    <property type="molecule type" value="Genomic_DNA"/>
</dbReference>
<dbReference type="RefSeq" id="WP_248949221.1">
    <property type="nucleotide sequence ID" value="NZ_JAKILB010000003.1"/>
</dbReference>
<dbReference type="SUPFAM" id="SSF53850">
    <property type="entry name" value="Periplasmic binding protein-like II"/>
    <property type="match status" value="1"/>
</dbReference>
<dbReference type="Gene3D" id="1.10.10.10">
    <property type="entry name" value="Winged helix-like DNA-binding domain superfamily/Winged helix DNA-binding domain"/>
    <property type="match status" value="1"/>
</dbReference>
<name>A0A9X1ZAN7_9GAMM</name>
<dbReference type="InterPro" id="IPR036390">
    <property type="entry name" value="WH_DNA-bd_sf"/>
</dbReference>
<dbReference type="InterPro" id="IPR036388">
    <property type="entry name" value="WH-like_DNA-bd_sf"/>
</dbReference>
<dbReference type="Pfam" id="PF03466">
    <property type="entry name" value="LysR_substrate"/>
    <property type="match status" value="1"/>
</dbReference>
<feature type="domain" description="HTH lysR-type" evidence="5">
    <location>
        <begin position="13"/>
        <end position="65"/>
    </location>
</feature>
<evidence type="ECO:0000256" key="2">
    <source>
        <dbReference type="ARBA" id="ARBA00023015"/>
    </source>
</evidence>
<evidence type="ECO:0000313" key="6">
    <source>
        <dbReference type="EMBL" id="MCL1138128.1"/>
    </source>
</evidence>
<dbReference type="Gene3D" id="3.40.190.10">
    <property type="entry name" value="Periplasmic binding protein-like II"/>
    <property type="match status" value="2"/>
</dbReference>
<dbReference type="AlphaFoldDB" id="A0A9X1ZAN7"/>
<dbReference type="SUPFAM" id="SSF46785">
    <property type="entry name" value="Winged helix' DNA-binding domain"/>
    <property type="match status" value="1"/>
</dbReference>
<dbReference type="PROSITE" id="PS50931">
    <property type="entry name" value="HTH_LYSR"/>
    <property type="match status" value="1"/>
</dbReference>
<comment type="similarity">
    <text evidence="1">Belongs to the LysR transcriptional regulatory family.</text>
</comment>
<comment type="caution">
    <text evidence="6">The sequence shown here is derived from an EMBL/GenBank/DDBJ whole genome shotgun (WGS) entry which is preliminary data.</text>
</comment>
<reference evidence="6" key="1">
    <citation type="submission" date="2022-01" db="EMBL/GenBank/DDBJ databases">
        <title>Whole genome-based taxonomy of the Shewanellaceae.</title>
        <authorList>
            <person name="Martin-Rodriguez A.J."/>
        </authorList>
    </citation>
    <scope>NUCLEOTIDE SEQUENCE</scope>
    <source>
        <strain evidence="6">KCTC 23973</strain>
    </source>
</reference>
<gene>
    <name evidence="6" type="ORF">L2740_06150</name>
</gene>
<keyword evidence="3" id="KW-0238">DNA-binding</keyword>
<dbReference type="InterPro" id="IPR000847">
    <property type="entry name" value="LysR_HTH_N"/>
</dbReference>
<keyword evidence="4" id="KW-0804">Transcription</keyword>
<protein>
    <submittedName>
        <fullName evidence="6">LysR family transcriptional regulator</fullName>
    </submittedName>
</protein>
<keyword evidence="2" id="KW-0805">Transcription regulation</keyword>
<dbReference type="GO" id="GO:0003700">
    <property type="term" value="F:DNA-binding transcription factor activity"/>
    <property type="evidence" value="ECO:0007669"/>
    <property type="project" value="InterPro"/>
</dbReference>
<accession>A0A9X1ZAN7</accession>
<sequence length="326" mass="37378">MRKELSKLDYFTLKVFVGLVEFKNGSVVAKKLDTTQPKVSRALSTIREVIQDELFIRRQYGVEPNVMADKLYPIAKNIVQGYEAMAEVTKYLPEKNQLVIAAQEHLAGFLVDSITEVCEQQGINMSVSIQPWSDNVQELLAQGKIDYAITVNSKPSESVKNVKIGDVRYYFLAAKKGHQFFEQDLTLKGLLENKLVFINYSKVGLSEHWCETYAKEHALDMKVSFKTTSLAMALNHVAKSDDICWTASIFSYLYFNSRTDIDYIDVTSFYENTLFPDGNSTKYDYFLQYHQTHEDDFSKSLSKLLAEKLAIAQELYEQNKQIHLCK</sequence>
<evidence type="ECO:0000259" key="5">
    <source>
        <dbReference type="PROSITE" id="PS50931"/>
    </source>
</evidence>
<proteinExistence type="inferred from homology"/>
<evidence type="ECO:0000313" key="7">
    <source>
        <dbReference type="Proteomes" id="UP001139293"/>
    </source>
</evidence>
<dbReference type="GO" id="GO:0003677">
    <property type="term" value="F:DNA binding"/>
    <property type="evidence" value="ECO:0007669"/>
    <property type="project" value="UniProtKB-KW"/>
</dbReference>
<evidence type="ECO:0000256" key="4">
    <source>
        <dbReference type="ARBA" id="ARBA00023163"/>
    </source>
</evidence>